<dbReference type="Proteomes" id="UP000028924">
    <property type="component" value="Unassembled WGS sequence"/>
</dbReference>
<gene>
    <name evidence="2" type="ORF">F751_2371</name>
</gene>
<reference evidence="2 3" key="1">
    <citation type="journal article" date="2014" name="BMC Genomics">
        <title>Oil accumulation mechanisms of the oleaginous microalga Chlorella protothecoides revealed through its genome, transcriptomes, and proteomes.</title>
        <authorList>
            <person name="Gao C."/>
            <person name="Wang Y."/>
            <person name="Shen Y."/>
            <person name="Yan D."/>
            <person name="He X."/>
            <person name="Dai J."/>
            <person name="Wu Q."/>
        </authorList>
    </citation>
    <scope>NUCLEOTIDE SEQUENCE [LARGE SCALE GENOMIC DNA]</scope>
    <source>
        <strain evidence="2 3">0710</strain>
    </source>
</reference>
<dbReference type="STRING" id="3075.A0A087SG00"/>
<feature type="region of interest" description="Disordered" evidence="1">
    <location>
        <begin position="1"/>
        <end position="48"/>
    </location>
</feature>
<keyword evidence="3" id="KW-1185">Reference proteome</keyword>
<dbReference type="OrthoDB" id="2100988at2759"/>
<proteinExistence type="predicted"/>
<name>A0A087SG00_AUXPR</name>
<organism evidence="2 3">
    <name type="scientific">Auxenochlorella protothecoides</name>
    <name type="common">Green microalga</name>
    <name type="synonym">Chlorella protothecoides</name>
    <dbReference type="NCBI Taxonomy" id="3075"/>
    <lineage>
        <taxon>Eukaryota</taxon>
        <taxon>Viridiplantae</taxon>
        <taxon>Chlorophyta</taxon>
        <taxon>core chlorophytes</taxon>
        <taxon>Trebouxiophyceae</taxon>
        <taxon>Chlorellales</taxon>
        <taxon>Chlorellaceae</taxon>
        <taxon>Auxenochlorella</taxon>
    </lineage>
</organism>
<dbReference type="RefSeq" id="XP_011397542.1">
    <property type="nucleotide sequence ID" value="XM_011399240.1"/>
</dbReference>
<dbReference type="PANTHER" id="PTHR34286">
    <property type="entry name" value="TRANSMEMBRANE PROTEIN"/>
    <property type="match status" value="1"/>
</dbReference>
<evidence type="ECO:0000313" key="3">
    <source>
        <dbReference type="Proteomes" id="UP000028924"/>
    </source>
</evidence>
<accession>A0A087SG00</accession>
<evidence type="ECO:0000256" key="1">
    <source>
        <dbReference type="SAM" id="MobiDB-lite"/>
    </source>
</evidence>
<dbReference type="GeneID" id="23613762"/>
<dbReference type="KEGG" id="apro:F751_2371"/>
<dbReference type="PANTHER" id="PTHR34286:SF1">
    <property type="entry name" value="TRANSMEMBRANE PROTEIN"/>
    <property type="match status" value="1"/>
</dbReference>
<dbReference type="eggNOG" id="ENOG502S5F8">
    <property type="taxonomic scope" value="Eukaryota"/>
</dbReference>
<protein>
    <submittedName>
        <fullName evidence="2">Uncharacterized protein</fullName>
    </submittedName>
</protein>
<evidence type="ECO:0000313" key="2">
    <source>
        <dbReference type="EMBL" id="KFM24654.1"/>
    </source>
</evidence>
<dbReference type="EMBL" id="KL662109">
    <property type="protein sequence ID" value="KFM24654.1"/>
    <property type="molecule type" value="Genomic_DNA"/>
</dbReference>
<feature type="region of interest" description="Disordered" evidence="1">
    <location>
        <begin position="152"/>
        <end position="174"/>
    </location>
</feature>
<feature type="compositionally biased region" description="Basic and acidic residues" evidence="1">
    <location>
        <begin position="165"/>
        <end position="174"/>
    </location>
</feature>
<dbReference type="AlphaFoldDB" id="A0A087SG00"/>
<sequence length="174" mass="19096">MGRVSEGGAHTGTRPGRGIRSTQAGGRPRRESRSTHPQVTHPRQPTPHLGCDPGASYCYLEDVEINHIPWVASVCAQQGKLLPERANSFTQESCTVMGGASDLNVPKGIWSPAGGWYSDPKYWKRNTALAIGIIVAIAIPVFRTSVSKEQRYGEPQHDIPSQKWTPKENFHVAK</sequence>